<proteinExistence type="predicted"/>
<reference evidence="2" key="1">
    <citation type="submission" date="2018-06" db="EMBL/GenBank/DDBJ databases">
        <authorList>
            <person name="Zhirakovskaya E."/>
        </authorList>
    </citation>
    <scope>NUCLEOTIDE SEQUENCE</scope>
</reference>
<accession>A0A3B0TWW8</accession>
<keyword evidence="1" id="KW-0472">Membrane</keyword>
<protein>
    <submittedName>
        <fullName evidence="2">Uncharacterized protein</fullName>
    </submittedName>
</protein>
<sequence length="50" mass="5566">MENALGIWGPQAAMMAITASFTILGMAMLLAAMFMGKRWKPSYTFEFAFI</sequence>
<dbReference type="EMBL" id="UOEO01000164">
    <property type="protein sequence ID" value="VAW21290.1"/>
    <property type="molecule type" value="Genomic_DNA"/>
</dbReference>
<dbReference type="AlphaFoldDB" id="A0A3B0TWW8"/>
<gene>
    <name evidence="2" type="ORF">MNBD_ALPHA12-1863</name>
</gene>
<name>A0A3B0TWW8_9ZZZZ</name>
<feature type="non-terminal residue" evidence="2">
    <location>
        <position position="50"/>
    </location>
</feature>
<evidence type="ECO:0000313" key="2">
    <source>
        <dbReference type="EMBL" id="VAW21290.1"/>
    </source>
</evidence>
<keyword evidence="1" id="KW-1133">Transmembrane helix</keyword>
<organism evidence="2">
    <name type="scientific">hydrothermal vent metagenome</name>
    <dbReference type="NCBI Taxonomy" id="652676"/>
    <lineage>
        <taxon>unclassified sequences</taxon>
        <taxon>metagenomes</taxon>
        <taxon>ecological metagenomes</taxon>
    </lineage>
</organism>
<evidence type="ECO:0000256" key="1">
    <source>
        <dbReference type="SAM" id="Phobius"/>
    </source>
</evidence>
<feature type="transmembrane region" description="Helical" evidence="1">
    <location>
        <begin position="12"/>
        <end position="35"/>
    </location>
</feature>
<keyword evidence="1" id="KW-0812">Transmembrane</keyword>